<keyword evidence="7" id="KW-0539">Nucleus</keyword>
<dbReference type="STRING" id="105785.A0A2J7PQI4"/>
<dbReference type="InterPro" id="IPR027806">
    <property type="entry name" value="HARBI1_dom"/>
</dbReference>
<dbReference type="GO" id="GO:0004518">
    <property type="term" value="F:nuclease activity"/>
    <property type="evidence" value="ECO:0007669"/>
    <property type="project" value="UniProtKB-KW"/>
</dbReference>
<gene>
    <name evidence="9" type="ORF">B7P43_G06252</name>
</gene>
<dbReference type="GO" id="GO:0016787">
    <property type="term" value="F:hydrolase activity"/>
    <property type="evidence" value="ECO:0007669"/>
    <property type="project" value="UniProtKB-KW"/>
</dbReference>
<evidence type="ECO:0000256" key="6">
    <source>
        <dbReference type="ARBA" id="ARBA00022801"/>
    </source>
</evidence>
<evidence type="ECO:0000256" key="4">
    <source>
        <dbReference type="ARBA" id="ARBA00022722"/>
    </source>
</evidence>
<evidence type="ECO:0000256" key="1">
    <source>
        <dbReference type="ARBA" id="ARBA00001968"/>
    </source>
</evidence>
<evidence type="ECO:0000256" key="5">
    <source>
        <dbReference type="ARBA" id="ARBA00022723"/>
    </source>
</evidence>
<evidence type="ECO:0000259" key="8">
    <source>
        <dbReference type="Pfam" id="PF13359"/>
    </source>
</evidence>
<dbReference type="InParanoid" id="A0A2J7PQI4"/>
<comment type="similarity">
    <text evidence="3">Belongs to the HARBI1 family.</text>
</comment>
<dbReference type="GO" id="GO:0046872">
    <property type="term" value="F:metal ion binding"/>
    <property type="evidence" value="ECO:0007669"/>
    <property type="project" value="UniProtKB-KW"/>
</dbReference>
<dbReference type="PANTHER" id="PTHR22930:SF269">
    <property type="entry name" value="NUCLEASE HARBI1-LIKE PROTEIN"/>
    <property type="match status" value="1"/>
</dbReference>
<feature type="domain" description="DDE Tnp4" evidence="8">
    <location>
        <begin position="109"/>
        <end position="214"/>
    </location>
</feature>
<accession>A0A2J7PQI4</accession>
<dbReference type="AlphaFoldDB" id="A0A2J7PQI4"/>
<protein>
    <recommendedName>
        <fullName evidence="8">DDE Tnp4 domain-containing protein</fullName>
    </recommendedName>
</protein>
<comment type="caution">
    <text evidence="9">The sequence shown here is derived from an EMBL/GenBank/DDBJ whole genome shotgun (WGS) entry which is preliminary data.</text>
</comment>
<organism evidence="9 10">
    <name type="scientific">Cryptotermes secundus</name>
    <dbReference type="NCBI Taxonomy" id="105785"/>
    <lineage>
        <taxon>Eukaryota</taxon>
        <taxon>Metazoa</taxon>
        <taxon>Ecdysozoa</taxon>
        <taxon>Arthropoda</taxon>
        <taxon>Hexapoda</taxon>
        <taxon>Insecta</taxon>
        <taxon>Pterygota</taxon>
        <taxon>Neoptera</taxon>
        <taxon>Polyneoptera</taxon>
        <taxon>Dictyoptera</taxon>
        <taxon>Blattodea</taxon>
        <taxon>Blattoidea</taxon>
        <taxon>Termitoidae</taxon>
        <taxon>Kalotermitidae</taxon>
        <taxon>Cryptotermitinae</taxon>
        <taxon>Cryptotermes</taxon>
    </lineage>
</organism>
<dbReference type="InterPro" id="IPR045249">
    <property type="entry name" value="HARBI1-like"/>
</dbReference>
<keyword evidence="6" id="KW-0378">Hydrolase</keyword>
<dbReference type="OrthoDB" id="6762262at2759"/>
<sequence length="225" mass="25489">MSVRKFENLLKILGPELTKQNSKWRQSVSPEERLALTMKYLGSGDSQISLSFSYRLAPSTVNSIIFPTCKAIWETMAKKEMPEPTGEMWRKIADDFYSMRQFPNCIGEIDGKHFEIQAPKNSRSLYFNYKKTFSVVLLALVDANYKFVVVDIGGYGKSSDGGIFSNSVFGKRLEESRLNIPEPRPVPNSTETYPFVIDGDEAFPLKRNLLRPYPYGLSTGRSPST</sequence>
<name>A0A2J7PQI4_9NEOP</name>
<evidence type="ECO:0000313" key="9">
    <source>
        <dbReference type="EMBL" id="PNF18595.1"/>
    </source>
</evidence>
<dbReference type="Proteomes" id="UP000235965">
    <property type="component" value="Unassembled WGS sequence"/>
</dbReference>
<evidence type="ECO:0000313" key="10">
    <source>
        <dbReference type="Proteomes" id="UP000235965"/>
    </source>
</evidence>
<comment type="cofactor">
    <cofactor evidence="1">
        <name>a divalent metal cation</name>
        <dbReference type="ChEBI" id="CHEBI:60240"/>
    </cofactor>
</comment>
<dbReference type="Pfam" id="PF13359">
    <property type="entry name" value="DDE_Tnp_4"/>
    <property type="match status" value="1"/>
</dbReference>
<dbReference type="EMBL" id="NEVH01022636">
    <property type="protein sequence ID" value="PNF18595.1"/>
    <property type="molecule type" value="Genomic_DNA"/>
</dbReference>
<dbReference type="GO" id="GO:0005634">
    <property type="term" value="C:nucleus"/>
    <property type="evidence" value="ECO:0007669"/>
    <property type="project" value="UniProtKB-SubCell"/>
</dbReference>
<keyword evidence="10" id="KW-1185">Reference proteome</keyword>
<evidence type="ECO:0000256" key="3">
    <source>
        <dbReference type="ARBA" id="ARBA00006958"/>
    </source>
</evidence>
<keyword evidence="4" id="KW-0540">Nuclease</keyword>
<evidence type="ECO:0000256" key="7">
    <source>
        <dbReference type="ARBA" id="ARBA00023242"/>
    </source>
</evidence>
<comment type="subcellular location">
    <subcellularLocation>
        <location evidence="2">Nucleus</location>
    </subcellularLocation>
</comment>
<evidence type="ECO:0000256" key="2">
    <source>
        <dbReference type="ARBA" id="ARBA00004123"/>
    </source>
</evidence>
<dbReference type="PANTHER" id="PTHR22930">
    <property type="match status" value="1"/>
</dbReference>
<keyword evidence="5" id="KW-0479">Metal-binding</keyword>
<reference evidence="9 10" key="1">
    <citation type="submission" date="2017-12" db="EMBL/GenBank/DDBJ databases">
        <title>Hemimetabolous genomes reveal molecular basis of termite eusociality.</title>
        <authorList>
            <person name="Harrison M.C."/>
            <person name="Jongepier E."/>
            <person name="Robertson H.M."/>
            <person name="Arning N."/>
            <person name="Bitard-Feildel T."/>
            <person name="Chao H."/>
            <person name="Childers C.P."/>
            <person name="Dinh H."/>
            <person name="Doddapaneni H."/>
            <person name="Dugan S."/>
            <person name="Gowin J."/>
            <person name="Greiner C."/>
            <person name="Han Y."/>
            <person name="Hu H."/>
            <person name="Hughes D.S.T."/>
            <person name="Huylmans A.-K."/>
            <person name="Kemena C."/>
            <person name="Kremer L.P.M."/>
            <person name="Lee S.L."/>
            <person name="Lopez-Ezquerra A."/>
            <person name="Mallet L."/>
            <person name="Monroy-Kuhn J.M."/>
            <person name="Moser A."/>
            <person name="Murali S.C."/>
            <person name="Muzny D.M."/>
            <person name="Otani S."/>
            <person name="Piulachs M.-D."/>
            <person name="Poelchau M."/>
            <person name="Qu J."/>
            <person name="Schaub F."/>
            <person name="Wada-Katsumata A."/>
            <person name="Worley K.C."/>
            <person name="Xie Q."/>
            <person name="Ylla G."/>
            <person name="Poulsen M."/>
            <person name="Gibbs R.A."/>
            <person name="Schal C."/>
            <person name="Richards S."/>
            <person name="Belles X."/>
            <person name="Korb J."/>
            <person name="Bornberg-Bauer E."/>
        </authorList>
    </citation>
    <scope>NUCLEOTIDE SEQUENCE [LARGE SCALE GENOMIC DNA]</scope>
    <source>
        <tissue evidence="9">Whole body</tissue>
    </source>
</reference>
<proteinExistence type="inferred from homology"/>